<proteinExistence type="predicted"/>
<dbReference type="Proteomes" id="UP000027138">
    <property type="component" value="Unassembled WGS sequence"/>
</dbReference>
<sequence>MSIWYLKRPGRRERPGGTPGIIFGGLGLPKKPPEQKNWRMDRIRWQRPPCPAAEATFDCDNGSPDRRQRPPSLAAAAALQPRCI</sequence>
<organism evidence="2 3">
    <name type="scientific">Jatropha curcas</name>
    <name type="common">Barbados nut</name>
    <dbReference type="NCBI Taxonomy" id="180498"/>
    <lineage>
        <taxon>Eukaryota</taxon>
        <taxon>Viridiplantae</taxon>
        <taxon>Streptophyta</taxon>
        <taxon>Embryophyta</taxon>
        <taxon>Tracheophyta</taxon>
        <taxon>Spermatophyta</taxon>
        <taxon>Magnoliopsida</taxon>
        <taxon>eudicotyledons</taxon>
        <taxon>Gunneridae</taxon>
        <taxon>Pentapetalae</taxon>
        <taxon>rosids</taxon>
        <taxon>fabids</taxon>
        <taxon>Malpighiales</taxon>
        <taxon>Euphorbiaceae</taxon>
        <taxon>Crotonoideae</taxon>
        <taxon>Jatropheae</taxon>
        <taxon>Jatropha</taxon>
    </lineage>
</organism>
<name>A0A067KDR5_JATCU</name>
<reference evidence="2 3" key="1">
    <citation type="journal article" date="2014" name="PLoS ONE">
        <title>Global Analysis of Gene Expression Profiles in Physic Nut (Jatropha curcas L.) Seedlings Exposed to Salt Stress.</title>
        <authorList>
            <person name="Zhang L."/>
            <person name="Zhang C."/>
            <person name="Wu P."/>
            <person name="Chen Y."/>
            <person name="Li M."/>
            <person name="Jiang H."/>
            <person name="Wu G."/>
        </authorList>
    </citation>
    <scope>NUCLEOTIDE SEQUENCE [LARGE SCALE GENOMIC DNA]</scope>
    <source>
        <strain evidence="3">cv. GZQX0401</strain>
        <tissue evidence="2">Young leaves</tissue>
    </source>
</reference>
<evidence type="ECO:0000256" key="1">
    <source>
        <dbReference type="SAM" id="MobiDB-lite"/>
    </source>
</evidence>
<gene>
    <name evidence="2" type="ORF">JCGZ_18143</name>
</gene>
<feature type="region of interest" description="Disordered" evidence="1">
    <location>
        <begin position="54"/>
        <end position="84"/>
    </location>
</feature>
<dbReference type="EMBL" id="KK914686">
    <property type="protein sequence ID" value="KDP30400.1"/>
    <property type="molecule type" value="Genomic_DNA"/>
</dbReference>
<accession>A0A067KDR5</accession>
<evidence type="ECO:0000313" key="3">
    <source>
        <dbReference type="Proteomes" id="UP000027138"/>
    </source>
</evidence>
<feature type="compositionally biased region" description="Gly residues" evidence="1">
    <location>
        <begin position="17"/>
        <end position="27"/>
    </location>
</feature>
<protein>
    <submittedName>
        <fullName evidence="2">Uncharacterized protein</fullName>
    </submittedName>
</protein>
<feature type="region of interest" description="Disordered" evidence="1">
    <location>
        <begin position="1"/>
        <end position="35"/>
    </location>
</feature>
<dbReference type="AlphaFoldDB" id="A0A067KDR5"/>
<evidence type="ECO:0000313" key="2">
    <source>
        <dbReference type="EMBL" id="KDP30400.1"/>
    </source>
</evidence>
<feature type="compositionally biased region" description="Low complexity" evidence="1">
    <location>
        <begin position="70"/>
        <end position="84"/>
    </location>
</feature>
<keyword evidence="3" id="KW-1185">Reference proteome</keyword>